<comment type="caution">
    <text evidence="1">The sequence shown here is derived from an EMBL/GenBank/DDBJ whole genome shotgun (WGS) entry which is preliminary data.</text>
</comment>
<keyword evidence="2" id="KW-1185">Reference proteome</keyword>
<accession>A0A5R9L0G9</accession>
<dbReference type="EMBL" id="VCHQ01000064">
    <property type="protein sequence ID" value="TLV02056.1"/>
    <property type="molecule type" value="Genomic_DNA"/>
</dbReference>
<dbReference type="Proteomes" id="UP000307430">
    <property type="component" value="Unassembled WGS sequence"/>
</dbReference>
<evidence type="ECO:0000313" key="2">
    <source>
        <dbReference type="Proteomes" id="UP000307430"/>
    </source>
</evidence>
<name>A0A5R9L0G9_9ENTR</name>
<reference evidence="1 2" key="1">
    <citation type="submission" date="2019-05" db="EMBL/GenBank/DDBJ databases">
        <title>Genome sequence of Klebsiella sp strain TOUT106.</title>
        <authorList>
            <person name="Rahi P."/>
            <person name="Chaudhari D."/>
        </authorList>
    </citation>
    <scope>NUCLEOTIDE SEQUENCE [LARGE SCALE GENOMIC DNA]</scope>
    <source>
        <strain evidence="1 2">TOUT106</strain>
    </source>
</reference>
<evidence type="ECO:0000313" key="1">
    <source>
        <dbReference type="EMBL" id="TLV02056.1"/>
    </source>
</evidence>
<organism evidence="1 2">
    <name type="scientific">Klebsiella indica</name>
    <dbReference type="NCBI Taxonomy" id="2582917"/>
    <lineage>
        <taxon>Bacteria</taxon>
        <taxon>Pseudomonadati</taxon>
        <taxon>Pseudomonadota</taxon>
        <taxon>Gammaproteobacteria</taxon>
        <taxon>Enterobacterales</taxon>
        <taxon>Enterobacteriaceae</taxon>
        <taxon>Klebsiella/Raoultella group</taxon>
        <taxon>Klebsiella</taxon>
    </lineage>
</organism>
<protein>
    <submittedName>
        <fullName evidence="1">Uncharacterized protein</fullName>
    </submittedName>
</protein>
<proteinExistence type="predicted"/>
<sequence>MVLVQAYLLIHLFRLVVPYCPERDSVSTSLSSNRTCGFPASGSLAAHQTFAFGRLRGRSSRRISPNCSYRYWSGYWRYPVPR</sequence>
<gene>
    <name evidence="1" type="ORF">FE839_24435</name>
</gene>
<dbReference type="AlphaFoldDB" id="A0A5R9L0G9"/>